<organism evidence="2 3">
    <name type="scientific">Gordonia soli NBRC 108243</name>
    <dbReference type="NCBI Taxonomy" id="1223545"/>
    <lineage>
        <taxon>Bacteria</taxon>
        <taxon>Bacillati</taxon>
        <taxon>Actinomycetota</taxon>
        <taxon>Actinomycetes</taxon>
        <taxon>Mycobacteriales</taxon>
        <taxon>Gordoniaceae</taxon>
        <taxon>Gordonia</taxon>
    </lineage>
</organism>
<dbReference type="PANTHER" id="PTHR38011:SF11">
    <property type="entry name" value="2,5-DIAMINO-6-RIBOSYLAMINO-4(3H)-PYRIMIDINONE 5'-PHOSPHATE REDUCTASE"/>
    <property type="match status" value="1"/>
</dbReference>
<dbReference type="EMBL" id="BANX01000002">
    <property type="protein sequence ID" value="GAC66505.1"/>
    <property type="molecule type" value="Genomic_DNA"/>
</dbReference>
<dbReference type="RefSeq" id="WP_007616781.1">
    <property type="nucleotide sequence ID" value="NZ_BANX01000002.1"/>
</dbReference>
<dbReference type="GO" id="GO:0009231">
    <property type="term" value="P:riboflavin biosynthetic process"/>
    <property type="evidence" value="ECO:0007669"/>
    <property type="project" value="InterPro"/>
</dbReference>
<evidence type="ECO:0000313" key="2">
    <source>
        <dbReference type="EMBL" id="GAC66505.1"/>
    </source>
</evidence>
<dbReference type="PANTHER" id="PTHR38011">
    <property type="entry name" value="DIHYDROFOLATE REDUCTASE FAMILY PROTEIN (AFU_ORTHOLOGUE AFUA_8G06820)"/>
    <property type="match status" value="1"/>
</dbReference>
<dbReference type="AlphaFoldDB" id="M0QD60"/>
<reference evidence="2 3" key="1">
    <citation type="submission" date="2013-01" db="EMBL/GenBank/DDBJ databases">
        <title>Whole genome shotgun sequence of Gordonia soli NBRC 108243.</title>
        <authorList>
            <person name="Isaki-Nakamura S."/>
            <person name="Hosoyama A."/>
            <person name="Tsuchikane K."/>
            <person name="Ando Y."/>
            <person name="Baba S."/>
            <person name="Ohji S."/>
            <person name="Hamada M."/>
            <person name="Tamura T."/>
            <person name="Yamazoe A."/>
            <person name="Yamazaki S."/>
            <person name="Fujita N."/>
        </authorList>
    </citation>
    <scope>NUCLEOTIDE SEQUENCE [LARGE SCALE GENOMIC DNA]</scope>
    <source>
        <strain evidence="2 3">NBRC 108243</strain>
    </source>
</reference>
<dbReference type="InterPro" id="IPR024072">
    <property type="entry name" value="DHFR-like_dom_sf"/>
</dbReference>
<name>M0QD60_9ACTN</name>
<comment type="caution">
    <text evidence="2">The sequence shown here is derived from an EMBL/GenBank/DDBJ whole genome shotgun (WGS) entry which is preliminary data.</text>
</comment>
<dbReference type="OrthoDB" id="7949219at2"/>
<keyword evidence="3" id="KW-1185">Reference proteome</keyword>
<dbReference type="Gene3D" id="3.40.430.10">
    <property type="entry name" value="Dihydrofolate Reductase, subunit A"/>
    <property type="match status" value="1"/>
</dbReference>
<dbReference type="SUPFAM" id="SSF53597">
    <property type="entry name" value="Dihydrofolate reductase-like"/>
    <property type="match status" value="1"/>
</dbReference>
<dbReference type="Proteomes" id="UP000011666">
    <property type="component" value="Unassembled WGS sequence"/>
</dbReference>
<sequence length="187" mass="20641">MGTLSYGATMSLDGFVADAAGDFQWAAPSAELFDVHVERMAATSTEVLGRRTYALMQYWNAQPADEQWTPAEQEFARRWQGLDKIVVSSTLGPNDLGAEGDRLVSTLELDELRRIVDGARGIVEIFGPTVAADAIRAGLVQEFQFFVVPTVIGTGLRAIPADVRLDLRLVEHRVFDDGVAQLRYVRR</sequence>
<evidence type="ECO:0000313" key="3">
    <source>
        <dbReference type="Proteomes" id="UP000011666"/>
    </source>
</evidence>
<proteinExistence type="predicted"/>
<feature type="domain" description="Bacterial bifunctional deaminase-reductase C-terminal" evidence="1">
    <location>
        <begin position="8"/>
        <end position="179"/>
    </location>
</feature>
<dbReference type="GO" id="GO:0008703">
    <property type="term" value="F:5-amino-6-(5-phosphoribosylamino)uracil reductase activity"/>
    <property type="evidence" value="ECO:0007669"/>
    <property type="project" value="InterPro"/>
</dbReference>
<gene>
    <name evidence="2" type="ORF">GS4_02_02160</name>
</gene>
<accession>M0QD60</accession>
<dbReference type="STRING" id="1223545.GS4_02_02160"/>
<protein>
    <recommendedName>
        <fullName evidence="1">Bacterial bifunctional deaminase-reductase C-terminal domain-containing protein</fullName>
    </recommendedName>
</protein>
<dbReference type="Pfam" id="PF01872">
    <property type="entry name" value="RibD_C"/>
    <property type="match status" value="1"/>
</dbReference>
<evidence type="ECO:0000259" key="1">
    <source>
        <dbReference type="Pfam" id="PF01872"/>
    </source>
</evidence>
<dbReference type="InterPro" id="IPR002734">
    <property type="entry name" value="RibDG_C"/>
</dbReference>
<dbReference type="InterPro" id="IPR050765">
    <property type="entry name" value="Riboflavin_Biosynth_HTPR"/>
</dbReference>
<dbReference type="eggNOG" id="COG0262">
    <property type="taxonomic scope" value="Bacteria"/>
</dbReference>